<comment type="similarity">
    <text evidence="1">Belongs to the chalcone isomerase family.</text>
</comment>
<evidence type="ECO:0000259" key="3">
    <source>
        <dbReference type="Pfam" id="PF16036"/>
    </source>
</evidence>
<dbReference type="SUPFAM" id="SSF54626">
    <property type="entry name" value="Chalcone isomerase"/>
    <property type="match status" value="1"/>
</dbReference>
<dbReference type="PANTHER" id="PTHR47589:SF4">
    <property type="entry name" value="FATTY-ACID-BINDING PROTEIN 1-LIKE"/>
    <property type="match status" value="1"/>
</dbReference>
<dbReference type="Gene3D" id="1.10.890.20">
    <property type="match status" value="1"/>
</dbReference>
<dbReference type="GO" id="GO:0016872">
    <property type="term" value="F:intramolecular lyase activity"/>
    <property type="evidence" value="ECO:0007669"/>
    <property type="project" value="InterPro"/>
</dbReference>
<dbReference type="GO" id="GO:0006631">
    <property type="term" value="P:fatty acid metabolic process"/>
    <property type="evidence" value="ECO:0007669"/>
    <property type="project" value="TreeGrafter"/>
</dbReference>
<dbReference type="GO" id="GO:0009570">
    <property type="term" value="C:chloroplast stroma"/>
    <property type="evidence" value="ECO:0007669"/>
    <property type="project" value="TreeGrafter"/>
</dbReference>
<sequence>MPTTMEDVAAKVEAVEVEPKSGLALKSGMEKEKEKASEGEAKTAETIQEKPNCTNGAKTEEEKNEKTDPEKEPNGATFKEEEVPVEVEPKTGVSFAVRLEDGKQLKAGIATQTGLHKLTTPDYLTAGIYADNEKLKDLMRSKIGKAPSKPTKEIFQMVIDSDLGMMVRLVIVFSNLTMNMVRKNFDEGLGAAIKKLTGGKNEELTKKIMGEASDDIKLTSGSVIEISRFPGYVLQTKVKGEIVSKVESELLCRAFIYMYLGDDPFDKEAKEKFGASMLSLF</sequence>
<dbReference type="GO" id="GO:0005504">
    <property type="term" value="F:fatty acid binding"/>
    <property type="evidence" value="ECO:0007669"/>
    <property type="project" value="TreeGrafter"/>
</dbReference>
<name>A0A9Q1M1Y9_9SOLA</name>
<dbReference type="Proteomes" id="UP001152561">
    <property type="component" value="Unassembled WGS sequence"/>
</dbReference>
<accession>A0A9Q1M1Y9</accession>
<feature type="compositionally biased region" description="Basic and acidic residues" evidence="2">
    <location>
        <begin position="28"/>
        <end position="43"/>
    </location>
</feature>
<proteinExistence type="inferred from homology"/>
<dbReference type="PANTHER" id="PTHR47589">
    <property type="entry name" value="FATTY-ACID-BINDING PROTEIN 1"/>
    <property type="match status" value="1"/>
</dbReference>
<dbReference type="Gene3D" id="3.50.70.10">
    <property type="match status" value="1"/>
</dbReference>
<evidence type="ECO:0000313" key="5">
    <source>
        <dbReference type="Proteomes" id="UP001152561"/>
    </source>
</evidence>
<evidence type="ECO:0000256" key="1">
    <source>
        <dbReference type="ARBA" id="ARBA00007166"/>
    </source>
</evidence>
<feature type="region of interest" description="Disordered" evidence="2">
    <location>
        <begin position="17"/>
        <end position="83"/>
    </location>
</feature>
<dbReference type="AlphaFoldDB" id="A0A9Q1M1Y9"/>
<evidence type="ECO:0000313" key="4">
    <source>
        <dbReference type="EMBL" id="KAJ8549892.1"/>
    </source>
</evidence>
<gene>
    <name evidence="4" type="ORF">K7X08_033599</name>
</gene>
<feature type="compositionally biased region" description="Basic and acidic residues" evidence="2">
    <location>
        <begin position="58"/>
        <end position="82"/>
    </location>
</feature>
<dbReference type="InterPro" id="IPR016087">
    <property type="entry name" value="Chalcone_isomerase"/>
</dbReference>
<reference evidence="5" key="1">
    <citation type="journal article" date="2023" name="Proc. Natl. Acad. Sci. U.S.A.">
        <title>Genomic and structural basis for evolution of tropane alkaloid biosynthesis.</title>
        <authorList>
            <person name="Wanga Y.-J."/>
            <person name="Taina T."/>
            <person name="Yua J.-Y."/>
            <person name="Lia J."/>
            <person name="Xua B."/>
            <person name="Chenc J."/>
            <person name="D'Auriad J.C."/>
            <person name="Huanga J.-P."/>
            <person name="Huanga S.-X."/>
        </authorList>
    </citation>
    <scope>NUCLEOTIDE SEQUENCE [LARGE SCALE GENOMIC DNA]</scope>
    <source>
        <strain evidence="5">cv. KIB-2019</strain>
    </source>
</reference>
<organism evidence="4 5">
    <name type="scientific">Anisodus acutangulus</name>
    <dbReference type="NCBI Taxonomy" id="402998"/>
    <lineage>
        <taxon>Eukaryota</taxon>
        <taxon>Viridiplantae</taxon>
        <taxon>Streptophyta</taxon>
        <taxon>Embryophyta</taxon>
        <taxon>Tracheophyta</taxon>
        <taxon>Spermatophyta</taxon>
        <taxon>Magnoliopsida</taxon>
        <taxon>eudicotyledons</taxon>
        <taxon>Gunneridae</taxon>
        <taxon>Pentapetalae</taxon>
        <taxon>asterids</taxon>
        <taxon>lamiids</taxon>
        <taxon>Solanales</taxon>
        <taxon>Solanaceae</taxon>
        <taxon>Solanoideae</taxon>
        <taxon>Hyoscyameae</taxon>
        <taxon>Anisodus</taxon>
    </lineage>
</organism>
<dbReference type="InterPro" id="IPR036298">
    <property type="entry name" value="Chalcone_isomerase_sf"/>
</dbReference>
<dbReference type="Pfam" id="PF16036">
    <property type="entry name" value="Chalcone_3"/>
    <property type="match status" value="1"/>
</dbReference>
<dbReference type="InterPro" id="IPR016088">
    <property type="entry name" value="Chalcone_isomerase_3-sand"/>
</dbReference>
<comment type="caution">
    <text evidence="4">The sequence shown here is derived from an EMBL/GenBank/DDBJ whole genome shotgun (WGS) entry which is preliminary data.</text>
</comment>
<protein>
    <recommendedName>
        <fullName evidence="3">Chalcone isomerase domain-containing protein</fullName>
    </recommendedName>
</protein>
<dbReference type="EMBL" id="JAJAGQ010000011">
    <property type="protein sequence ID" value="KAJ8549892.1"/>
    <property type="molecule type" value="Genomic_DNA"/>
</dbReference>
<evidence type="ECO:0000256" key="2">
    <source>
        <dbReference type="SAM" id="MobiDB-lite"/>
    </source>
</evidence>
<dbReference type="OrthoDB" id="18193at2759"/>
<keyword evidence="5" id="KW-1185">Reference proteome</keyword>
<feature type="domain" description="Chalcone isomerase" evidence="3">
    <location>
        <begin position="157"/>
        <end position="272"/>
    </location>
</feature>
<dbReference type="InterPro" id="IPR016089">
    <property type="entry name" value="Chalcone_isomerase_bundle_sf"/>
</dbReference>
<dbReference type="InterPro" id="IPR044228">
    <property type="entry name" value="FAP1"/>
</dbReference>